<proteinExistence type="predicted"/>
<dbReference type="Proteomes" id="UP001241377">
    <property type="component" value="Unassembled WGS sequence"/>
</dbReference>
<reference evidence="1" key="1">
    <citation type="submission" date="2023-04" db="EMBL/GenBank/DDBJ databases">
        <title>Draft Genome sequencing of Naganishia species isolated from polar environments using Oxford Nanopore Technology.</title>
        <authorList>
            <person name="Leo P."/>
            <person name="Venkateswaran K."/>
        </authorList>
    </citation>
    <scope>NUCLEOTIDE SEQUENCE</scope>
    <source>
        <strain evidence="1">MNA-CCFEE 5261</strain>
    </source>
</reference>
<accession>A0ACC2WIZ8</accession>
<dbReference type="EMBL" id="JASBWR010000008">
    <property type="protein sequence ID" value="KAJ9111448.1"/>
    <property type="molecule type" value="Genomic_DNA"/>
</dbReference>
<sequence>MPDQPQQQQRSSTSVDRQSWHDPMGANNSQQRQTNKYSGLESSLGRPGAGTAKRSSENEGHVPPPAEHGGANMKRKVSLREHVPGGRMFGWSSREKHKEKDKKGSSGPETVSELQPAMSVGGKVISGMRYENTAHPSSGQPLPVGKGSLAGLTSAGHYGTAYTPASVNMSRATTHSADLKADRRGSSDSIGEFIRYYAYLRFLHVTPGHHTGKHETTQYPLQESFHSAAGGFLPPPLPLSQQHSRSSQHSGRHHHSQSGNGNLPPPLAPGMHSGSPGNITPDHEYMQRPLSITHLQSNKWSPATSEHELVVGRNLASSILDSSSPSLVPLSASKSKSPSGRETYLPLGSPPPILGQSVRPASPLYQHVETPQPVPSIKTAHSGIHLHSISNSRFDHLSRSSTDQRENNYWNAASRNEETQPSEDGKNLKKKGLFAFVAGTGKDKEKDKSAEREKDKQSDWGGFLRKKDTRIEYRGPEYTDHTTTTDASYSEVMPTAYVGVAQPVKVVEISKKDRELAIKEAQERTKEAQKAEKHRAKEDEKRMRDEERKAREEEKERAKLEREQLKKEEKAAKGNKDPKSVSFEIGA</sequence>
<evidence type="ECO:0000313" key="1">
    <source>
        <dbReference type="EMBL" id="KAJ9111448.1"/>
    </source>
</evidence>
<gene>
    <name evidence="1" type="ORF">QFC19_001217</name>
</gene>
<protein>
    <submittedName>
        <fullName evidence="1">Uncharacterized protein</fullName>
    </submittedName>
</protein>
<organism evidence="1 2">
    <name type="scientific">Naganishia cerealis</name>
    <dbReference type="NCBI Taxonomy" id="610337"/>
    <lineage>
        <taxon>Eukaryota</taxon>
        <taxon>Fungi</taxon>
        <taxon>Dikarya</taxon>
        <taxon>Basidiomycota</taxon>
        <taxon>Agaricomycotina</taxon>
        <taxon>Tremellomycetes</taxon>
        <taxon>Filobasidiales</taxon>
        <taxon>Filobasidiaceae</taxon>
        <taxon>Naganishia</taxon>
    </lineage>
</organism>
<comment type="caution">
    <text evidence="1">The sequence shown here is derived from an EMBL/GenBank/DDBJ whole genome shotgun (WGS) entry which is preliminary data.</text>
</comment>
<keyword evidence="2" id="KW-1185">Reference proteome</keyword>
<name>A0ACC2WIZ8_9TREE</name>
<evidence type="ECO:0000313" key="2">
    <source>
        <dbReference type="Proteomes" id="UP001241377"/>
    </source>
</evidence>